<dbReference type="InterPro" id="IPR017853">
    <property type="entry name" value="GH"/>
</dbReference>
<comment type="caution">
    <text evidence="3">The sequence shown here is derived from an EMBL/GenBank/DDBJ whole genome shotgun (WGS) entry which is preliminary data.</text>
</comment>
<proteinExistence type="inferred from homology"/>
<protein>
    <recommendedName>
        <fullName evidence="5">Beta-glucosidase</fullName>
    </recommendedName>
</protein>
<reference evidence="3 4" key="1">
    <citation type="journal article" date="2023" name="Plant Biotechnol. J.">
        <title>Chromosome-level wild Hevea brasiliensis genome provides new tools for genomic-assisted breeding and valuable loci to elevate rubber yield.</title>
        <authorList>
            <person name="Cheng H."/>
            <person name="Song X."/>
            <person name="Hu Y."/>
            <person name="Wu T."/>
            <person name="Yang Q."/>
            <person name="An Z."/>
            <person name="Feng S."/>
            <person name="Deng Z."/>
            <person name="Wu W."/>
            <person name="Zeng X."/>
            <person name="Tu M."/>
            <person name="Wang X."/>
            <person name="Huang H."/>
        </authorList>
    </citation>
    <scope>NUCLEOTIDE SEQUENCE [LARGE SCALE GENOMIC DNA]</scope>
    <source>
        <strain evidence="3">MT/VB/25A 57/8</strain>
    </source>
</reference>
<dbReference type="PANTHER" id="PTHR10353:SF323">
    <property type="entry name" value="LINAMARASE"/>
    <property type="match status" value="1"/>
</dbReference>
<organism evidence="3 4">
    <name type="scientific">Hevea brasiliensis</name>
    <name type="common">Para rubber tree</name>
    <name type="synonym">Siphonia brasiliensis</name>
    <dbReference type="NCBI Taxonomy" id="3981"/>
    <lineage>
        <taxon>Eukaryota</taxon>
        <taxon>Viridiplantae</taxon>
        <taxon>Streptophyta</taxon>
        <taxon>Embryophyta</taxon>
        <taxon>Tracheophyta</taxon>
        <taxon>Spermatophyta</taxon>
        <taxon>Magnoliopsida</taxon>
        <taxon>eudicotyledons</taxon>
        <taxon>Gunneridae</taxon>
        <taxon>Pentapetalae</taxon>
        <taxon>rosids</taxon>
        <taxon>fabids</taxon>
        <taxon>Malpighiales</taxon>
        <taxon>Euphorbiaceae</taxon>
        <taxon>Crotonoideae</taxon>
        <taxon>Micrandreae</taxon>
        <taxon>Hevea</taxon>
    </lineage>
</organism>
<evidence type="ECO:0008006" key="5">
    <source>
        <dbReference type="Google" id="ProtNLM"/>
    </source>
</evidence>
<dbReference type="Gene3D" id="3.20.20.80">
    <property type="entry name" value="Glycosidases"/>
    <property type="match status" value="1"/>
</dbReference>
<evidence type="ECO:0000313" key="4">
    <source>
        <dbReference type="Proteomes" id="UP001174677"/>
    </source>
</evidence>
<dbReference type="EMBL" id="JARPOI010000008">
    <property type="protein sequence ID" value="KAJ9174430.1"/>
    <property type="molecule type" value="Genomic_DNA"/>
</dbReference>
<comment type="similarity">
    <text evidence="1 2">Belongs to the glycosyl hydrolase 1 family.</text>
</comment>
<keyword evidence="4" id="KW-1185">Reference proteome</keyword>
<dbReference type="InterPro" id="IPR001360">
    <property type="entry name" value="Glyco_hydro_1"/>
</dbReference>
<evidence type="ECO:0000313" key="3">
    <source>
        <dbReference type="EMBL" id="KAJ9174430.1"/>
    </source>
</evidence>
<dbReference type="PRINTS" id="PR00131">
    <property type="entry name" value="GLHYDRLASE1"/>
</dbReference>
<name>A0ABQ9M5Z4_HEVBR</name>
<sequence>MKEMGFEAFRFSISWSRVIPSGRVREGVNEHGIEFYNNLIDEIIQNGMEPYATIFHWDTPQALEDKYGGFLSSEIVDDFRNFADLCFKKFGGSDRVRYWVTVNEPWSLASFGYDSGVHAPGRCSAWVNRTCHAGNSSIEPYIVSHNLLLAHAATVELYREKYQAEQKGKIGITLNSMWFEPYSNSIIDKEAAKTALDFMFGWFMDPITYGQYPRSMQTLVGDRLPKFKRKESKLLKGSYDFLGLNYYAANYAKGNAIVDPHYPRYSTDHHVNQTPFDRNGEPIGKKAYSPWFYIYPEGIRHLLNYIKNEYKDPEIYITENGVDELNDKTLTLEQAVEDRVRKEYYQTHLWNVYRSINESKVNVKGYFAWSYLDNFEWNIGYTSRFGLIYVDYEKNLARDLKQSAIWFEEFLQKQ</sequence>
<dbReference type="Pfam" id="PF00232">
    <property type="entry name" value="Glyco_hydro_1"/>
    <property type="match status" value="1"/>
</dbReference>
<dbReference type="Proteomes" id="UP001174677">
    <property type="component" value="Chromosome 8"/>
</dbReference>
<evidence type="ECO:0000256" key="2">
    <source>
        <dbReference type="RuleBase" id="RU003690"/>
    </source>
</evidence>
<dbReference type="SUPFAM" id="SSF51445">
    <property type="entry name" value="(Trans)glycosidases"/>
    <property type="match status" value="1"/>
</dbReference>
<accession>A0ABQ9M5Z4</accession>
<gene>
    <name evidence="3" type="ORF">P3X46_013074</name>
</gene>
<evidence type="ECO:0000256" key="1">
    <source>
        <dbReference type="ARBA" id="ARBA00010838"/>
    </source>
</evidence>
<dbReference type="PANTHER" id="PTHR10353">
    <property type="entry name" value="GLYCOSYL HYDROLASE"/>
    <property type="match status" value="1"/>
</dbReference>